<dbReference type="EMBL" id="WYDN01000016">
    <property type="protein sequence ID" value="NAZ17400.1"/>
    <property type="molecule type" value="Genomic_DNA"/>
</dbReference>
<dbReference type="RefSeq" id="WP_146955994.1">
    <property type="nucleotide sequence ID" value="NZ_CM125969.1"/>
</dbReference>
<evidence type="ECO:0000313" key="4">
    <source>
        <dbReference type="Proteomes" id="UP000477543"/>
    </source>
</evidence>
<sequence length="78" mass="8061">MGNSPEAALGIALLTSLVRQDREAFLIIASELKGGNAQAVAILARLGEAMVGMIAELLQVSNEEALTRIAASLALNAE</sequence>
<name>A0A365YGZ5_9MICC</name>
<dbReference type="Proteomes" id="UP000252167">
    <property type="component" value="Unassembled WGS sequence"/>
</dbReference>
<reference evidence="1 4" key="2">
    <citation type="submission" date="2020-01" db="EMBL/GenBank/DDBJ databases">
        <title>Glutamicibacter soli M275.</title>
        <authorList>
            <person name="Meng X."/>
        </authorList>
    </citation>
    <scope>NUCLEOTIDE SEQUENCE [LARGE SCALE GENOMIC DNA]</scope>
    <source>
        <strain evidence="1 4">M275</strain>
    </source>
</reference>
<evidence type="ECO:0000313" key="3">
    <source>
        <dbReference type="Proteomes" id="UP000252167"/>
    </source>
</evidence>
<keyword evidence="3" id="KW-1185">Reference proteome</keyword>
<accession>A0A365YGZ5</accession>
<evidence type="ECO:0000313" key="1">
    <source>
        <dbReference type="EMBL" id="NAZ17400.1"/>
    </source>
</evidence>
<proteinExistence type="predicted"/>
<dbReference type="AlphaFoldDB" id="A0A365YGZ5"/>
<protein>
    <submittedName>
        <fullName evidence="2">Uncharacterized protein</fullName>
    </submittedName>
</protein>
<evidence type="ECO:0000313" key="2">
    <source>
        <dbReference type="EMBL" id="RBM01976.1"/>
    </source>
</evidence>
<reference evidence="2 3" key="1">
    <citation type="submission" date="2018-01" db="EMBL/GenBank/DDBJ databases">
        <title>Glutamicibacter soli strain NHPC-3 Whole genome sequence and assembly.</title>
        <authorList>
            <person name="Choudhury P."/>
            <person name="Gupta D."/>
            <person name="Sengupta K."/>
            <person name="Jawed A."/>
            <person name="Sultana N."/>
            <person name="Saha P."/>
        </authorList>
    </citation>
    <scope>NUCLEOTIDE SEQUENCE [LARGE SCALE GENOMIC DNA]</scope>
    <source>
        <strain evidence="2 3">NHPC-3</strain>
    </source>
</reference>
<comment type="caution">
    <text evidence="2">The sequence shown here is derived from an EMBL/GenBank/DDBJ whole genome shotgun (WGS) entry which is preliminary data.</text>
</comment>
<gene>
    <name evidence="2" type="ORF">C1H84_09120</name>
    <name evidence="1" type="ORF">GT020_15200</name>
</gene>
<organism evidence="2 3">
    <name type="scientific">Glutamicibacter soli</name>
    <dbReference type="NCBI Taxonomy" id="453836"/>
    <lineage>
        <taxon>Bacteria</taxon>
        <taxon>Bacillati</taxon>
        <taxon>Actinomycetota</taxon>
        <taxon>Actinomycetes</taxon>
        <taxon>Micrococcales</taxon>
        <taxon>Micrococcaceae</taxon>
        <taxon>Glutamicibacter</taxon>
    </lineage>
</organism>
<dbReference type="Proteomes" id="UP000477543">
    <property type="component" value="Unassembled WGS sequence"/>
</dbReference>
<dbReference type="EMBL" id="POAF01000003">
    <property type="protein sequence ID" value="RBM01976.1"/>
    <property type="molecule type" value="Genomic_DNA"/>
</dbReference>